<dbReference type="InterPro" id="IPR029063">
    <property type="entry name" value="SAM-dependent_MTases_sf"/>
</dbReference>
<dbReference type="SUPFAM" id="SSF53335">
    <property type="entry name" value="S-adenosyl-L-methionine-dependent methyltransferases"/>
    <property type="match status" value="1"/>
</dbReference>
<proteinExistence type="predicted"/>
<keyword evidence="1" id="KW-0175">Coiled coil</keyword>
<accession>A0A6A1R3W7</accession>
<name>A0A6A1R3W7_9BURK</name>
<protein>
    <submittedName>
        <fullName evidence="2">Uncharacterized protein</fullName>
    </submittedName>
</protein>
<dbReference type="RefSeq" id="WP_151043267.1">
    <property type="nucleotide sequence ID" value="NZ_VZOT01000003.1"/>
</dbReference>
<sequence>MNTIIPWLEHLNVLMPPRNIALVGAGNGKGIWAQWLVHQASKSKVTLIEAEPLQYSILQRTLDLLGERAQHCEIRNTVVAAQQGTASFFVTNSQQESGLLEPRSLLSLWPNLQTEEVKELSAITLDALFSDLSEDAEQPMGKGHWLVIDCLPAGALLRASSKLDLVDVVIARVLLGEMHAMPDGTSLEEVAEFLQQKGMVQTAVEATRHPGIGYALFVRDARAALHVHQSECQKLRLNGEEQAKLLQELQAQAGQLTQTKAAAEKRSQELAEQLEQLGQALEKQSRLAQERLSQTQQLAQAKLIVEAQSQERAQQLEQLGKARDEQAQLAQERHAQIEQLTQAKTAAEKQSQERVQQLEQLTKARDEQAKLAQERQVQIEQLKVVSTALAAAEKQSQELVQQLEQLTQAKLIVEAQSQERAQQLEQLGKARDEQAQLAQERHAQIEQLTQTKTAAEKQSQERAQQLEQLTKARDEQAKLAQERQVQIEQLKVVSTALQKNEVQEKQFKEFQQQLESSLGERIGKVLAGQIDAGVKAQTEVFSKLLQSNLSETKEGLQRVVNASETKVKNELGNLCITRFQA</sequence>
<evidence type="ECO:0000313" key="2">
    <source>
        <dbReference type="EMBL" id="KAB0587237.1"/>
    </source>
</evidence>
<dbReference type="Gene3D" id="3.40.50.150">
    <property type="entry name" value="Vaccinia Virus protein VP39"/>
    <property type="match status" value="1"/>
</dbReference>
<dbReference type="AlphaFoldDB" id="A0A6A1R3W7"/>
<reference evidence="2" key="1">
    <citation type="submission" date="2019-09" db="EMBL/GenBank/DDBJ databases">
        <title>Draft genome sequences of 48 bacterial type strains from the CCUG.</title>
        <authorList>
            <person name="Tunovic T."/>
            <person name="Pineiro-Iglesias B."/>
            <person name="Unosson C."/>
            <person name="Inganas E."/>
            <person name="Ohlen M."/>
            <person name="Cardew S."/>
            <person name="Jensie-Markopoulos S."/>
            <person name="Salva-Serra F."/>
            <person name="Jaen-Luchoro D."/>
            <person name="Karlsson R."/>
            <person name="Svensson-Stadler L."/>
            <person name="Chun J."/>
            <person name="Moore E."/>
        </authorList>
    </citation>
    <scope>NUCLEOTIDE SEQUENCE</scope>
    <source>
        <strain evidence="2">CCUG 15333</strain>
    </source>
</reference>
<feature type="coiled-coil region" evidence="1">
    <location>
        <begin position="232"/>
        <end position="482"/>
    </location>
</feature>
<dbReference type="EMBL" id="VZOT01000003">
    <property type="protein sequence ID" value="KAB0587237.1"/>
    <property type="molecule type" value="Genomic_DNA"/>
</dbReference>
<comment type="caution">
    <text evidence="2">The sequence shown here is derived from an EMBL/GenBank/DDBJ whole genome shotgun (WGS) entry which is preliminary data.</text>
</comment>
<gene>
    <name evidence="2" type="ORF">F7P80_05305</name>
</gene>
<evidence type="ECO:0000256" key="1">
    <source>
        <dbReference type="SAM" id="Coils"/>
    </source>
</evidence>
<organism evidence="2">
    <name type="scientific">Comamonas kerstersii</name>
    <dbReference type="NCBI Taxonomy" id="225992"/>
    <lineage>
        <taxon>Bacteria</taxon>
        <taxon>Pseudomonadati</taxon>
        <taxon>Pseudomonadota</taxon>
        <taxon>Betaproteobacteria</taxon>
        <taxon>Burkholderiales</taxon>
        <taxon>Comamonadaceae</taxon>
        <taxon>Comamonas</taxon>
    </lineage>
</organism>